<dbReference type="EMBL" id="JACHJD010000018">
    <property type="protein sequence ID" value="MBB5108223.1"/>
    <property type="molecule type" value="Genomic_DNA"/>
</dbReference>
<accession>A0A5P2X0E7</accession>
<dbReference type="InterPro" id="IPR016181">
    <property type="entry name" value="Acyl_CoA_acyltransferase"/>
</dbReference>
<sequence length="276" mass="29312">MPATPLTPATPATPATPVPPLPSTSAPAAGSRPAYVPSIAHSEGQIRAAQRLRFQVFGEELGAALDTPLPGHDVDAFDELADHLIVTETTTGAVVGTYRLIPPGRGELSYSAGEFDLSALAPLRPATVEAGRSCVHPDHRSGAVINLMWSALARYVLLSGHRFLAGCASVPLADGGAAAASAWLLGTAKHASPPELRVHPHRPWTPPDERAGHRPTYADLPPLLRGYLRLGAWMCGAPAHDPDFDSADFFVLLDTQRLNERHRRFFLGDEGSRGAV</sequence>
<feature type="region of interest" description="Disordered" evidence="6">
    <location>
        <begin position="195"/>
        <end position="215"/>
    </location>
</feature>
<protein>
    <submittedName>
        <fullName evidence="8">GNAT family N-acetyltransferase</fullName>
    </submittedName>
    <submittedName>
        <fullName evidence="7">Putative hemolysin</fullName>
    </submittedName>
</protein>
<evidence type="ECO:0000256" key="4">
    <source>
        <dbReference type="ARBA" id="ARBA00023098"/>
    </source>
</evidence>
<feature type="compositionally biased region" description="Low complexity" evidence="6">
    <location>
        <begin position="1"/>
        <end position="13"/>
    </location>
</feature>
<reference evidence="8 9" key="1">
    <citation type="submission" date="2017-09" db="EMBL/GenBank/DDBJ databases">
        <authorList>
            <person name="Lee N."/>
            <person name="Cho B.-K."/>
        </authorList>
    </citation>
    <scope>NUCLEOTIDE SEQUENCE [LARGE SCALE GENOMIC DNA]</scope>
    <source>
        <strain evidence="8 9">ATCC 27465</strain>
    </source>
</reference>
<evidence type="ECO:0000256" key="3">
    <source>
        <dbReference type="ARBA" id="ARBA00022679"/>
    </source>
</evidence>
<dbReference type="PANTHER" id="PTHR37323">
    <property type="entry name" value="GCN5-RELATED N-ACETYLTRANSFERASE"/>
    <property type="match status" value="1"/>
</dbReference>
<dbReference type="GO" id="GO:0016746">
    <property type="term" value="F:acyltransferase activity"/>
    <property type="evidence" value="ECO:0007669"/>
    <property type="project" value="UniProtKB-KW"/>
</dbReference>
<organism evidence="8 9">
    <name type="scientific">Streptomyces spectabilis</name>
    <dbReference type="NCBI Taxonomy" id="68270"/>
    <lineage>
        <taxon>Bacteria</taxon>
        <taxon>Bacillati</taxon>
        <taxon>Actinomycetota</taxon>
        <taxon>Actinomycetes</taxon>
        <taxon>Kitasatosporales</taxon>
        <taxon>Streptomycetaceae</taxon>
        <taxon>Streptomyces</taxon>
    </lineage>
</organism>
<evidence type="ECO:0000256" key="6">
    <source>
        <dbReference type="SAM" id="MobiDB-lite"/>
    </source>
</evidence>
<keyword evidence="5" id="KW-0012">Acyltransferase</keyword>
<evidence type="ECO:0000313" key="10">
    <source>
        <dbReference type="Proteomes" id="UP000549009"/>
    </source>
</evidence>
<evidence type="ECO:0000313" key="8">
    <source>
        <dbReference type="EMBL" id="QEV58487.1"/>
    </source>
</evidence>
<dbReference type="RefSeq" id="WP_150509688.1">
    <property type="nucleotide sequence ID" value="NZ_BMSQ01000020.1"/>
</dbReference>
<name>A0A5P2X0E7_STRST</name>
<dbReference type="Gene3D" id="3.40.630.30">
    <property type="match status" value="1"/>
</dbReference>
<dbReference type="InterPro" id="IPR052351">
    <property type="entry name" value="Ornithine_N-alpha-AT"/>
</dbReference>
<evidence type="ECO:0000313" key="7">
    <source>
        <dbReference type="EMBL" id="MBB5108223.1"/>
    </source>
</evidence>
<gene>
    <name evidence="8" type="ORF">CP982_07020</name>
    <name evidence="7" type="ORF">FHS40_007344</name>
</gene>
<dbReference type="KEGG" id="sspb:CP982_07020"/>
<dbReference type="SUPFAM" id="SSF55729">
    <property type="entry name" value="Acyl-CoA N-acyltransferases (Nat)"/>
    <property type="match status" value="1"/>
</dbReference>
<dbReference type="EMBL" id="CP023690">
    <property type="protein sequence ID" value="QEV58487.1"/>
    <property type="molecule type" value="Genomic_DNA"/>
</dbReference>
<evidence type="ECO:0000256" key="1">
    <source>
        <dbReference type="ARBA" id="ARBA00005189"/>
    </source>
</evidence>
<dbReference type="PANTHER" id="PTHR37323:SF1">
    <property type="entry name" value="L-ORNITHINE N(ALPHA)-ACYLTRANSFERASE"/>
    <property type="match status" value="1"/>
</dbReference>
<reference evidence="7 10" key="2">
    <citation type="submission" date="2020-08" db="EMBL/GenBank/DDBJ databases">
        <title>Genomic Encyclopedia of Type Strains, Phase III (KMG-III): the genomes of soil and plant-associated and newly described type strains.</title>
        <authorList>
            <person name="Whitman W."/>
        </authorList>
    </citation>
    <scope>NUCLEOTIDE SEQUENCE [LARGE SCALE GENOMIC DNA]</scope>
    <source>
        <strain evidence="7 10">CECT 3146</strain>
    </source>
</reference>
<keyword evidence="3 8" id="KW-0808">Transferase</keyword>
<dbReference type="Pfam" id="PF13444">
    <property type="entry name" value="Acetyltransf_5"/>
    <property type="match status" value="1"/>
</dbReference>
<evidence type="ECO:0000313" key="9">
    <source>
        <dbReference type="Proteomes" id="UP000326505"/>
    </source>
</evidence>
<keyword evidence="4" id="KW-0443">Lipid metabolism</keyword>
<proteinExistence type="predicted"/>
<keyword evidence="10" id="KW-1185">Reference proteome</keyword>
<evidence type="ECO:0000256" key="5">
    <source>
        <dbReference type="ARBA" id="ARBA00023315"/>
    </source>
</evidence>
<evidence type="ECO:0000256" key="2">
    <source>
        <dbReference type="ARBA" id="ARBA00022516"/>
    </source>
</evidence>
<dbReference type="Proteomes" id="UP000549009">
    <property type="component" value="Unassembled WGS sequence"/>
</dbReference>
<feature type="region of interest" description="Disordered" evidence="6">
    <location>
        <begin position="1"/>
        <end position="34"/>
    </location>
</feature>
<comment type="pathway">
    <text evidence="1">Lipid metabolism.</text>
</comment>
<keyword evidence="2" id="KW-0444">Lipid biosynthesis</keyword>
<dbReference type="AlphaFoldDB" id="A0A5P2X0E7"/>
<dbReference type="GO" id="GO:0006629">
    <property type="term" value="P:lipid metabolic process"/>
    <property type="evidence" value="ECO:0007669"/>
    <property type="project" value="UniProtKB-KW"/>
</dbReference>
<dbReference type="Proteomes" id="UP000326505">
    <property type="component" value="Chromosome"/>
</dbReference>
<dbReference type="OrthoDB" id="9787072at2"/>